<dbReference type="STRING" id="1231339.Abci_011_067"/>
<evidence type="ECO:0000313" key="11">
    <source>
        <dbReference type="Proteomes" id="UP000032671"/>
    </source>
</evidence>
<dbReference type="Proteomes" id="UP000032671">
    <property type="component" value="Unassembled WGS sequence"/>
</dbReference>
<dbReference type="PANTHER" id="PTHR11054">
    <property type="entry name" value="6-PHOSPHOGLUCONOLACTONASE"/>
    <property type="match status" value="1"/>
</dbReference>
<dbReference type="RefSeq" id="WP_048838397.1">
    <property type="nucleotide sequence ID" value="NZ_BAMV01000011.1"/>
</dbReference>
<evidence type="ECO:0000256" key="7">
    <source>
        <dbReference type="RuleBase" id="RU365095"/>
    </source>
</evidence>
<keyword evidence="7" id="KW-0378">Hydrolase</keyword>
<evidence type="ECO:0000259" key="8">
    <source>
        <dbReference type="Pfam" id="PF01182"/>
    </source>
</evidence>
<dbReference type="InterPro" id="IPR006148">
    <property type="entry name" value="Glc/Gal-6P_isomerase"/>
</dbReference>
<keyword evidence="12" id="KW-1185">Reference proteome</keyword>
<dbReference type="CDD" id="cd01400">
    <property type="entry name" value="6PGL"/>
    <property type="match status" value="1"/>
</dbReference>
<accession>A0A6N3SL74</accession>
<sequence>MTGHDTRTAAVEVFADRTAATRHLADWLLEQALNKTSGPFALALSGGSTPQALYSLMATEPYISRFPWTRMHFFLGDDRFLPHDHKDSNFGMLQRLLFSKAPIPAANIYPIAGTGTAEEAAHSYEAQLKQFYGADRFEADKPLFDVNLLGLGADGHTASLFPGQPVLQEKTAWVAPCIPPVAPYTRITLTYPAIHASKYVVFLVEGSGKKETVAKVRAQDPSCPASQITAMGEVRWLLDAAAAPSA</sequence>
<dbReference type="SUPFAM" id="SSF100950">
    <property type="entry name" value="NagB/RpiA/CoA transferase-like"/>
    <property type="match status" value="1"/>
</dbReference>
<comment type="pathway">
    <text evidence="3 7">Carbohydrate degradation; pentose phosphate pathway; D-ribulose 5-phosphate from D-glucose 6-phosphate (oxidative stage): step 2/3.</text>
</comment>
<protein>
    <recommendedName>
        <fullName evidence="6 7">6-phosphogluconolactonase</fullName>
        <shortName evidence="7">6PGL</shortName>
        <ecNumber evidence="5 7">3.1.1.31</ecNumber>
    </recommendedName>
</protein>
<gene>
    <name evidence="7" type="primary">pgl</name>
    <name evidence="9" type="ORF">Abci_011_067</name>
    <name evidence="10" type="ORF">ACI01nite_06430</name>
</gene>
<proteinExistence type="inferred from homology"/>
<dbReference type="EMBL" id="BAMV01000011">
    <property type="protein sequence ID" value="GAN60337.1"/>
    <property type="molecule type" value="Genomic_DNA"/>
</dbReference>
<dbReference type="UniPathway" id="UPA00115">
    <property type="reaction ID" value="UER00409"/>
</dbReference>
<dbReference type="Gene3D" id="3.40.50.1360">
    <property type="match status" value="1"/>
</dbReference>
<dbReference type="EMBL" id="BJVU01000002">
    <property type="protein sequence ID" value="GEL58041.1"/>
    <property type="molecule type" value="Genomic_DNA"/>
</dbReference>
<evidence type="ECO:0000256" key="4">
    <source>
        <dbReference type="ARBA" id="ARBA00010662"/>
    </source>
</evidence>
<comment type="caution">
    <text evidence="9">The sequence shown here is derived from an EMBL/GenBank/DDBJ whole genome shotgun (WGS) entry which is preliminary data.</text>
</comment>
<comment type="function">
    <text evidence="2 7">Hydrolysis of 6-phosphogluconolactone to 6-phosphogluconate.</text>
</comment>
<evidence type="ECO:0000313" key="12">
    <source>
        <dbReference type="Proteomes" id="UP000321891"/>
    </source>
</evidence>
<reference evidence="10 12" key="2">
    <citation type="submission" date="2019-07" db="EMBL/GenBank/DDBJ databases">
        <title>Whole genome shotgun sequence of Acetobacter cibinongensis NBRC 16605.</title>
        <authorList>
            <person name="Hosoyama A."/>
            <person name="Uohara A."/>
            <person name="Ohji S."/>
            <person name="Ichikawa N."/>
        </authorList>
    </citation>
    <scope>NUCLEOTIDE SEQUENCE [LARGE SCALE GENOMIC DNA]</scope>
    <source>
        <strain evidence="10 12">NBRC 16605</strain>
    </source>
</reference>
<dbReference type="NCBIfam" id="TIGR01198">
    <property type="entry name" value="pgl"/>
    <property type="match status" value="1"/>
</dbReference>
<feature type="domain" description="Glucosamine/galactosamine-6-phosphate isomerase" evidence="8">
    <location>
        <begin position="16"/>
        <end position="236"/>
    </location>
</feature>
<evidence type="ECO:0000256" key="3">
    <source>
        <dbReference type="ARBA" id="ARBA00004961"/>
    </source>
</evidence>
<dbReference type="GO" id="GO:0006098">
    <property type="term" value="P:pentose-phosphate shunt"/>
    <property type="evidence" value="ECO:0007669"/>
    <property type="project" value="UniProtKB-UniPathway"/>
</dbReference>
<dbReference type="Proteomes" id="UP000321891">
    <property type="component" value="Unassembled WGS sequence"/>
</dbReference>
<evidence type="ECO:0000256" key="5">
    <source>
        <dbReference type="ARBA" id="ARBA00013198"/>
    </source>
</evidence>
<dbReference type="AlphaFoldDB" id="A0A0D6N2W6"/>
<comment type="similarity">
    <text evidence="4 7">Belongs to the glucosamine/galactosamine-6-phosphate isomerase family. 6-phosphogluconolactonase subfamily.</text>
</comment>
<dbReference type="EC" id="3.1.1.31" evidence="5 7"/>
<dbReference type="InterPro" id="IPR037171">
    <property type="entry name" value="NagB/RpiA_transferase-like"/>
</dbReference>
<dbReference type="InterPro" id="IPR039104">
    <property type="entry name" value="6PGL"/>
</dbReference>
<accession>A0A0D6N2W6</accession>
<evidence type="ECO:0000313" key="9">
    <source>
        <dbReference type="EMBL" id="GAN60337.1"/>
    </source>
</evidence>
<dbReference type="GO" id="GO:0005975">
    <property type="term" value="P:carbohydrate metabolic process"/>
    <property type="evidence" value="ECO:0007669"/>
    <property type="project" value="UniProtKB-UniRule"/>
</dbReference>
<evidence type="ECO:0000256" key="6">
    <source>
        <dbReference type="ARBA" id="ARBA00020337"/>
    </source>
</evidence>
<name>A0A0D6N2W6_9PROT</name>
<dbReference type="Pfam" id="PF01182">
    <property type="entry name" value="Glucosamine_iso"/>
    <property type="match status" value="1"/>
</dbReference>
<comment type="catalytic activity">
    <reaction evidence="1 7">
        <text>6-phospho-D-glucono-1,5-lactone + H2O = 6-phospho-D-gluconate + H(+)</text>
        <dbReference type="Rhea" id="RHEA:12556"/>
        <dbReference type="ChEBI" id="CHEBI:15377"/>
        <dbReference type="ChEBI" id="CHEBI:15378"/>
        <dbReference type="ChEBI" id="CHEBI:57955"/>
        <dbReference type="ChEBI" id="CHEBI:58759"/>
        <dbReference type="EC" id="3.1.1.31"/>
    </reaction>
</comment>
<evidence type="ECO:0000313" key="10">
    <source>
        <dbReference type="EMBL" id="GEL58041.1"/>
    </source>
</evidence>
<evidence type="ECO:0000256" key="2">
    <source>
        <dbReference type="ARBA" id="ARBA00002681"/>
    </source>
</evidence>
<reference evidence="9 11" key="1">
    <citation type="submission" date="2012-11" db="EMBL/GenBank/DDBJ databases">
        <title>Whole genome sequence of Acetobacter cibinongensis 4H-1.</title>
        <authorList>
            <person name="Azuma Y."/>
            <person name="Higashiura N."/>
            <person name="Hirakawa H."/>
            <person name="Matsushita K."/>
        </authorList>
    </citation>
    <scope>NUCLEOTIDE SEQUENCE [LARGE SCALE GENOMIC DNA]</scope>
    <source>
        <strain evidence="9 11">4H-1</strain>
    </source>
</reference>
<organism evidence="9 11">
    <name type="scientific">Acetobacter cibinongensis</name>
    <dbReference type="NCBI Taxonomy" id="146475"/>
    <lineage>
        <taxon>Bacteria</taxon>
        <taxon>Pseudomonadati</taxon>
        <taxon>Pseudomonadota</taxon>
        <taxon>Alphaproteobacteria</taxon>
        <taxon>Acetobacterales</taxon>
        <taxon>Acetobacteraceae</taxon>
        <taxon>Acetobacter</taxon>
    </lineage>
</organism>
<evidence type="ECO:0000256" key="1">
    <source>
        <dbReference type="ARBA" id="ARBA00000832"/>
    </source>
</evidence>
<dbReference type="InterPro" id="IPR005900">
    <property type="entry name" value="6-phosphogluconolactonase_DevB"/>
</dbReference>
<dbReference type="PANTHER" id="PTHR11054:SF0">
    <property type="entry name" value="6-PHOSPHOGLUCONOLACTONASE"/>
    <property type="match status" value="1"/>
</dbReference>
<dbReference type="GO" id="GO:0017057">
    <property type="term" value="F:6-phosphogluconolactonase activity"/>
    <property type="evidence" value="ECO:0007669"/>
    <property type="project" value="UniProtKB-UniRule"/>
</dbReference>